<protein>
    <submittedName>
        <fullName evidence="1">Uncharacterized protein</fullName>
    </submittedName>
</protein>
<reference evidence="1" key="1">
    <citation type="submission" date="2024-01" db="EMBL/GenBank/DDBJ databases">
        <authorList>
            <person name="Webb A."/>
        </authorList>
    </citation>
    <scope>NUCLEOTIDE SEQUENCE</scope>
    <source>
        <strain evidence="1">Pm1</strain>
    </source>
</reference>
<name>A0AAV1UPC6_9STRA</name>
<dbReference type="Proteomes" id="UP001162060">
    <property type="component" value="Unassembled WGS sequence"/>
</dbReference>
<comment type="caution">
    <text evidence="1">The sequence shown here is derived from an EMBL/GenBank/DDBJ whole genome shotgun (WGS) entry which is preliminary data.</text>
</comment>
<evidence type="ECO:0000313" key="2">
    <source>
        <dbReference type="Proteomes" id="UP001162060"/>
    </source>
</evidence>
<dbReference type="AlphaFoldDB" id="A0AAV1UPC6"/>
<proteinExistence type="predicted"/>
<organism evidence="1 2">
    <name type="scientific">Peronospora matthiolae</name>
    <dbReference type="NCBI Taxonomy" id="2874970"/>
    <lineage>
        <taxon>Eukaryota</taxon>
        <taxon>Sar</taxon>
        <taxon>Stramenopiles</taxon>
        <taxon>Oomycota</taxon>
        <taxon>Peronosporomycetes</taxon>
        <taxon>Peronosporales</taxon>
        <taxon>Peronosporaceae</taxon>
        <taxon>Peronospora</taxon>
    </lineage>
</organism>
<evidence type="ECO:0000313" key="1">
    <source>
        <dbReference type="EMBL" id="CAK7936441.1"/>
    </source>
</evidence>
<dbReference type="EMBL" id="CAKLBY020000224">
    <property type="protein sequence ID" value="CAK7936441.1"/>
    <property type="molecule type" value="Genomic_DNA"/>
</dbReference>
<sequence>MPNEDDHETGIVQVLDVERVRFILEACYNNKVIPVMLVLNHTQRKFYGVQHGDIFNAWNALQGHNMRERLNLVHQQVVLPELDSTPYDEYSLAEIARAEEAAILEDSGLDVYASGSHVTNVNPTDSGLSVKRYVAHPAQLPYSAVYERILQTPDPDQLSISDRRQAKRLTANQAAFTTWLSTYGPNFSVPPHHPGNGTWNDYQDWMLGHVHALRHVLRFLPFPEMAVQAAPADWVLAWGEHEVYQHRLDTLRHIADDCDSDARARADCLTWLNECSTAQSVEAYALASSHDRWVDLGRYVDSSLLRPNPPGIPVTHCRERNLLFTLSSNSEAVPSDHDLIRLEQGTEAFAWSGRV</sequence>
<gene>
    <name evidence="1" type="ORF">PM001_LOCUS21591</name>
</gene>
<accession>A0AAV1UPC6</accession>